<name>A0A1E7Z7H9_9ALTE</name>
<dbReference type="InterPro" id="IPR014182">
    <property type="entry name" value="ADH_Zn_typ-1"/>
</dbReference>
<dbReference type="Pfam" id="PF08240">
    <property type="entry name" value="ADH_N"/>
    <property type="match status" value="1"/>
</dbReference>
<evidence type="ECO:0000256" key="5">
    <source>
        <dbReference type="ARBA" id="ARBA00022884"/>
    </source>
</evidence>
<dbReference type="SUPFAM" id="SSF51735">
    <property type="entry name" value="NAD(P)-binding Rossmann-fold domains"/>
    <property type="match status" value="1"/>
</dbReference>
<keyword evidence="4" id="KW-0521">NADP</keyword>
<evidence type="ECO:0000256" key="4">
    <source>
        <dbReference type="ARBA" id="ARBA00022857"/>
    </source>
</evidence>
<dbReference type="InterPro" id="IPR051603">
    <property type="entry name" value="Zinc-ADH_QOR/CCCR"/>
</dbReference>
<dbReference type="GO" id="GO:0003723">
    <property type="term" value="F:RNA binding"/>
    <property type="evidence" value="ECO:0007669"/>
    <property type="project" value="UniProtKB-KW"/>
</dbReference>
<protein>
    <recommendedName>
        <fullName evidence="6">Zinc-type alcohol dehydrogenase-like protein</fullName>
    </recommendedName>
</protein>
<gene>
    <name evidence="8" type="ORF">BFC18_17310</name>
</gene>
<evidence type="ECO:0000259" key="7">
    <source>
        <dbReference type="SMART" id="SM00829"/>
    </source>
</evidence>
<dbReference type="InterPro" id="IPR002364">
    <property type="entry name" value="Quin_OxRdtase/zeta-crystal_CS"/>
</dbReference>
<feature type="domain" description="Enoyl reductase (ER)" evidence="7">
    <location>
        <begin position="14"/>
        <end position="334"/>
    </location>
</feature>
<dbReference type="CDD" id="cd08252">
    <property type="entry name" value="AL_MDR"/>
    <property type="match status" value="1"/>
</dbReference>
<dbReference type="PROSITE" id="PS01162">
    <property type="entry name" value="QOR_ZETA_CRYSTAL"/>
    <property type="match status" value="1"/>
</dbReference>
<evidence type="ECO:0000256" key="6">
    <source>
        <dbReference type="RuleBase" id="RU364000"/>
    </source>
</evidence>
<accession>A0A1E7Z7H9</accession>
<comment type="subunit">
    <text evidence="2">Homotetramer.</text>
</comment>
<dbReference type="PANTHER" id="PTHR44154:SF1">
    <property type="entry name" value="QUINONE OXIDOREDUCTASE"/>
    <property type="match status" value="1"/>
</dbReference>
<evidence type="ECO:0000313" key="8">
    <source>
        <dbReference type="EMBL" id="OFC69488.1"/>
    </source>
</evidence>
<organism evidence="8 9">
    <name type="scientific">Alteromonas confluentis</name>
    <dbReference type="NCBI Taxonomy" id="1656094"/>
    <lineage>
        <taxon>Bacteria</taxon>
        <taxon>Pseudomonadati</taxon>
        <taxon>Pseudomonadota</taxon>
        <taxon>Gammaproteobacteria</taxon>
        <taxon>Alteromonadales</taxon>
        <taxon>Alteromonadaceae</taxon>
        <taxon>Alteromonas/Salinimonas group</taxon>
        <taxon>Alteromonas</taxon>
    </lineage>
</organism>
<comment type="caution">
    <text evidence="8">The sequence shown here is derived from an EMBL/GenBank/DDBJ whole genome shotgun (WGS) entry which is preliminary data.</text>
</comment>
<keyword evidence="6" id="KW-0560">Oxidoreductase</keyword>
<dbReference type="AlphaFoldDB" id="A0A1E7Z7H9"/>
<dbReference type="SUPFAM" id="SSF50129">
    <property type="entry name" value="GroES-like"/>
    <property type="match status" value="1"/>
</dbReference>
<sequence length="340" mass="36829">MRAYGYKQATETLTENALQAVNIAKPVPAGRDLLVKIEAVSVNPVDTKIRRTVSASAEEIKVLGWDAVGTVVETGKDAQLFKAGDRVFYAGDISRPGTNTEYQLVDERIVGKAPVNLNDCEAAAMPLTSITAYELLFDRLQVAKGTDSKGQVLLITGAAGGVGSILIQLARKLTSLTIVATASRDETQAWVKKMGAHHVIDHSKDLAPQYQALGLDGVDFVASLTHTQVHIAALVDLMKPQSRFGLIDDPGALEVGLLKRKSISLHWEFMYTRPLFNTQDVLRQHEILNEVSSLLDKGELTTTFNTHLGPVNAQNLVEAHRILESGSAIGKIVLAPFEAE</sequence>
<keyword evidence="3" id="KW-0963">Cytoplasm</keyword>
<keyword evidence="9" id="KW-1185">Reference proteome</keyword>
<dbReference type="Proteomes" id="UP000175691">
    <property type="component" value="Unassembled WGS sequence"/>
</dbReference>
<dbReference type="InterPro" id="IPR020843">
    <property type="entry name" value="ER"/>
</dbReference>
<keyword evidence="6" id="KW-0862">Zinc</keyword>
<dbReference type="GO" id="GO:0005737">
    <property type="term" value="C:cytoplasm"/>
    <property type="evidence" value="ECO:0007669"/>
    <property type="project" value="UniProtKB-SubCell"/>
</dbReference>
<dbReference type="Pfam" id="PF13602">
    <property type="entry name" value="ADH_zinc_N_2"/>
    <property type="match status" value="1"/>
</dbReference>
<dbReference type="GO" id="GO:0008270">
    <property type="term" value="F:zinc ion binding"/>
    <property type="evidence" value="ECO:0007669"/>
    <property type="project" value="InterPro"/>
</dbReference>
<evidence type="ECO:0000256" key="2">
    <source>
        <dbReference type="ARBA" id="ARBA00011881"/>
    </source>
</evidence>
<dbReference type="GO" id="GO:0016491">
    <property type="term" value="F:oxidoreductase activity"/>
    <property type="evidence" value="ECO:0007669"/>
    <property type="project" value="UniProtKB-KW"/>
</dbReference>
<dbReference type="InterPro" id="IPR013154">
    <property type="entry name" value="ADH-like_N"/>
</dbReference>
<dbReference type="STRING" id="1656094.BFC18_17310"/>
<dbReference type="NCBIfam" id="TIGR02817">
    <property type="entry name" value="adh_fam_1"/>
    <property type="match status" value="1"/>
</dbReference>
<dbReference type="OrthoDB" id="9785812at2"/>
<keyword evidence="5" id="KW-0694">RNA-binding</keyword>
<comment type="similarity">
    <text evidence="6">Belongs to the zinc-containing alcohol dehydrogenase family. Quinone oxidoreductase subfamily.</text>
</comment>
<evidence type="ECO:0000256" key="1">
    <source>
        <dbReference type="ARBA" id="ARBA00004496"/>
    </source>
</evidence>
<dbReference type="EMBL" id="MDHN01000039">
    <property type="protein sequence ID" value="OFC69488.1"/>
    <property type="molecule type" value="Genomic_DNA"/>
</dbReference>
<dbReference type="PANTHER" id="PTHR44154">
    <property type="entry name" value="QUINONE OXIDOREDUCTASE"/>
    <property type="match status" value="1"/>
</dbReference>
<reference evidence="8 9" key="1">
    <citation type="submission" date="2016-08" db="EMBL/GenBank/DDBJ databases">
        <authorList>
            <person name="Seilhamer J.J."/>
        </authorList>
    </citation>
    <scope>NUCLEOTIDE SEQUENCE [LARGE SCALE GENOMIC DNA]</scope>
    <source>
        <strain evidence="8 9">KCTC 42603</strain>
    </source>
</reference>
<dbReference type="InterPro" id="IPR036291">
    <property type="entry name" value="NAD(P)-bd_dom_sf"/>
</dbReference>
<keyword evidence="6" id="KW-0479">Metal-binding</keyword>
<evidence type="ECO:0000313" key="9">
    <source>
        <dbReference type="Proteomes" id="UP000175691"/>
    </source>
</evidence>
<proteinExistence type="inferred from homology"/>
<dbReference type="Gene3D" id="3.90.180.10">
    <property type="entry name" value="Medium-chain alcohol dehydrogenases, catalytic domain"/>
    <property type="match status" value="1"/>
</dbReference>
<dbReference type="RefSeq" id="WP_070126630.1">
    <property type="nucleotide sequence ID" value="NZ_MDHN01000039.1"/>
</dbReference>
<evidence type="ECO:0000256" key="3">
    <source>
        <dbReference type="ARBA" id="ARBA00022490"/>
    </source>
</evidence>
<dbReference type="SMART" id="SM00829">
    <property type="entry name" value="PKS_ER"/>
    <property type="match status" value="1"/>
</dbReference>
<dbReference type="InterPro" id="IPR011032">
    <property type="entry name" value="GroES-like_sf"/>
</dbReference>
<comment type="subcellular location">
    <subcellularLocation>
        <location evidence="1">Cytoplasm</location>
    </subcellularLocation>
</comment>
<dbReference type="Gene3D" id="3.40.50.720">
    <property type="entry name" value="NAD(P)-binding Rossmann-like Domain"/>
    <property type="match status" value="1"/>
</dbReference>